<accession>A0ABS4DNA1</accession>
<proteinExistence type="predicted"/>
<comment type="caution">
    <text evidence="1">The sequence shown here is derived from an EMBL/GenBank/DDBJ whole genome shotgun (WGS) entry which is preliminary data.</text>
</comment>
<sequence length="57" mass="6635">MSTIEFTDKELTYLLLALKKYEAQLLSFDDEDMEDRTTDLVFVQSLQQKVKDSKSGK</sequence>
<dbReference type="RefSeq" id="WP_209619505.1">
    <property type="nucleotide sequence ID" value="NZ_JAGJRS010000018.1"/>
</dbReference>
<keyword evidence="2" id="KW-1185">Reference proteome</keyword>
<reference evidence="1 2" key="1">
    <citation type="submission" date="2021-04" db="EMBL/GenBank/DDBJ databases">
        <authorList>
            <person name="Huq M.A."/>
        </authorList>
    </citation>
    <scope>NUCLEOTIDE SEQUENCE [LARGE SCALE GENOMIC DNA]</scope>
    <source>
        <strain evidence="1 2">MAH-13</strain>
    </source>
</reference>
<gene>
    <name evidence="1" type="ORF">J7I44_09525</name>
</gene>
<dbReference type="EMBL" id="JAGJRS010000018">
    <property type="protein sequence ID" value="MBP1474543.1"/>
    <property type="molecule type" value="Genomic_DNA"/>
</dbReference>
<evidence type="ECO:0000313" key="2">
    <source>
        <dbReference type="Proteomes" id="UP000823790"/>
    </source>
</evidence>
<organism evidence="1 2">
    <name type="scientific">Frateuria flava</name>
    <dbReference type="NCBI Taxonomy" id="2821489"/>
    <lineage>
        <taxon>Bacteria</taxon>
        <taxon>Pseudomonadati</taxon>
        <taxon>Pseudomonadota</taxon>
        <taxon>Gammaproteobacteria</taxon>
        <taxon>Lysobacterales</taxon>
        <taxon>Rhodanobacteraceae</taxon>
        <taxon>Frateuria</taxon>
    </lineage>
</organism>
<evidence type="ECO:0000313" key="1">
    <source>
        <dbReference type="EMBL" id="MBP1474543.1"/>
    </source>
</evidence>
<name>A0ABS4DNA1_9GAMM</name>
<dbReference type="Proteomes" id="UP000823790">
    <property type="component" value="Unassembled WGS sequence"/>
</dbReference>
<protein>
    <submittedName>
        <fullName evidence="1">Uncharacterized protein</fullName>
    </submittedName>
</protein>